<feature type="region of interest" description="Disordered" evidence="1">
    <location>
        <begin position="223"/>
        <end position="268"/>
    </location>
</feature>
<reference evidence="3" key="1">
    <citation type="journal article" date="2006" name="PLoS Biol.">
        <title>Macronuclear genome sequence of the ciliate Tetrahymena thermophila, a model eukaryote.</title>
        <authorList>
            <person name="Eisen J.A."/>
            <person name="Coyne R.S."/>
            <person name="Wu M."/>
            <person name="Wu D."/>
            <person name="Thiagarajan M."/>
            <person name="Wortman J.R."/>
            <person name="Badger J.H."/>
            <person name="Ren Q."/>
            <person name="Amedeo P."/>
            <person name="Jones K.M."/>
            <person name="Tallon L.J."/>
            <person name="Delcher A.L."/>
            <person name="Salzberg S.L."/>
            <person name="Silva J.C."/>
            <person name="Haas B.J."/>
            <person name="Majoros W.H."/>
            <person name="Farzad M."/>
            <person name="Carlton J.M."/>
            <person name="Smith R.K. Jr."/>
            <person name="Garg J."/>
            <person name="Pearlman R.E."/>
            <person name="Karrer K.M."/>
            <person name="Sun L."/>
            <person name="Manning G."/>
            <person name="Elde N.C."/>
            <person name="Turkewitz A.P."/>
            <person name="Asai D.J."/>
            <person name="Wilkes D.E."/>
            <person name="Wang Y."/>
            <person name="Cai H."/>
            <person name="Collins K."/>
            <person name="Stewart B.A."/>
            <person name="Lee S.R."/>
            <person name="Wilamowska K."/>
            <person name="Weinberg Z."/>
            <person name="Ruzzo W.L."/>
            <person name="Wloga D."/>
            <person name="Gaertig J."/>
            <person name="Frankel J."/>
            <person name="Tsao C.-C."/>
            <person name="Gorovsky M.A."/>
            <person name="Keeling P.J."/>
            <person name="Waller R.F."/>
            <person name="Patron N.J."/>
            <person name="Cherry J.M."/>
            <person name="Stover N.A."/>
            <person name="Krieger C.J."/>
            <person name="del Toro C."/>
            <person name="Ryder H.F."/>
            <person name="Williamson S.C."/>
            <person name="Barbeau R.A."/>
            <person name="Hamilton E.P."/>
            <person name="Orias E."/>
        </authorList>
    </citation>
    <scope>NUCLEOTIDE SEQUENCE [LARGE SCALE GENOMIC DNA]</scope>
    <source>
        <strain evidence="3">SB210</strain>
    </source>
</reference>
<dbReference type="KEGG" id="tet:TTHERM_00418570"/>
<dbReference type="Proteomes" id="UP000009168">
    <property type="component" value="Unassembled WGS sequence"/>
</dbReference>
<dbReference type="RefSeq" id="XP_001007312.2">
    <property type="nucleotide sequence ID" value="XM_001007312.2"/>
</dbReference>
<dbReference type="InParanoid" id="Q22NU4"/>
<dbReference type="EMBL" id="GG662856">
    <property type="protein sequence ID" value="EAR87067.2"/>
    <property type="molecule type" value="Genomic_DNA"/>
</dbReference>
<feature type="compositionally biased region" description="Low complexity" evidence="1">
    <location>
        <begin position="251"/>
        <end position="260"/>
    </location>
</feature>
<feature type="compositionally biased region" description="Acidic residues" evidence="1">
    <location>
        <begin position="157"/>
        <end position="167"/>
    </location>
</feature>
<gene>
    <name evidence="2" type="ORF">TTHERM_00418570</name>
</gene>
<name>Q22NU4_TETTS</name>
<evidence type="ECO:0000256" key="1">
    <source>
        <dbReference type="SAM" id="MobiDB-lite"/>
    </source>
</evidence>
<proteinExistence type="predicted"/>
<dbReference type="AlphaFoldDB" id="Q22NU4"/>
<feature type="region of interest" description="Disordered" evidence="1">
    <location>
        <begin position="135"/>
        <end position="174"/>
    </location>
</feature>
<organism evidence="2 3">
    <name type="scientific">Tetrahymena thermophila (strain SB210)</name>
    <dbReference type="NCBI Taxonomy" id="312017"/>
    <lineage>
        <taxon>Eukaryota</taxon>
        <taxon>Sar</taxon>
        <taxon>Alveolata</taxon>
        <taxon>Ciliophora</taxon>
        <taxon>Intramacronucleata</taxon>
        <taxon>Oligohymenophorea</taxon>
        <taxon>Hymenostomatida</taxon>
        <taxon>Tetrahymenina</taxon>
        <taxon>Tetrahymenidae</taxon>
        <taxon>Tetrahymena</taxon>
    </lineage>
</organism>
<feature type="compositionally biased region" description="Low complexity" evidence="1">
    <location>
        <begin position="230"/>
        <end position="241"/>
    </location>
</feature>
<keyword evidence="3" id="KW-1185">Reference proteome</keyword>
<protein>
    <submittedName>
        <fullName evidence="2">Uncharacterized protein</fullName>
    </submittedName>
</protein>
<dbReference type="GeneID" id="7826778"/>
<evidence type="ECO:0000313" key="3">
    <source>
        <dbReference type="Proteomes" id="UP000009168"/>
    </source>
</evidence>
<dbReference type="HOGENOM" id="CLU_978215_0_0_1"/>
<sequence>MSQKKVLIQEIFSQNLQNSQDEGQIIEEEQKPQHMSKQILSTTIQTENSKNAKKDLLRLEKNYFDNIYNEEKHQNEKQFAIQKMLNQNPQGQSKPDFKSFPKSSIKDRLAQFMPSFKKDTDDLLVNVERQEKMRIDDRNQYEIEQEDQENASSNSDNDSEEEYEQQQEMDHYKHQQQLIELKKKNKEQLKGKKNKLKNEEQDQNPKMIQLDLLLGILEQKNVDGDKEQNNENISNSDNNDQMNIEQDSNDDMQQNNINIQKPKIQEIN</sequence>
<evidence type="ECO:0000313" key="2">
    <source>
        <dbReference type="EMBL" id="EAR87067.2"/>
    </source>
</evidence>
<accession>Q22NU4</accession>